<gene>
    <name evidence="2" type="ORF">L0N21_16985</name>
</gene>
<protein>
    <submittedName>
        <fullName evidence="2">Uncharacterized protein</fullName>
    </submittedName>
</protein>
<evidence type="ECO:0000313" key="3">
    <source>
        <dbReference type="Proteomes" id="UP001199915"/>
    </source>
</evidence>
<evidence type="ECO:0000256" key="1">
    <source>
        <dbReference type="SAM" id="Phobius"/>
    </source>
</evidence>
<comment type="caution">
    <text evidence="2">The sequence shown here is derived from an EMBL/GenBank/DDBJ whole genome shotgun (WGS) entry which is preliminary data.</text>
</comment>
<reference evidence="2" key="1">
    <citation type="submission" date="2022-01" db="EMBL/GenBank/DDBJ databases">
        <title>Collection of gut derived symbiotic bacterial strains cultured from healthy donors.</title>
        <authorList>
            <person name="Lin H."/>
            <person name="Kohout C."/>
            <person name="Waligurski E."/>
            <person name="Pamer E.G."/>
        </authorList>
    </citation>
    <scope>NUCLEOTIDE SEQUENCE</scope>
    <source>
        <strain evidence="2">DFI.5.49</strain>
    </source>
</reference>
<dbReference type="EMBL" id="JAKNFS010000034">
    <property type="protein sequence ID" value="MCG4767184.1"/>
    <property type="molecule type" value="Genomic_DNA"/>
</dbReference>
<dbReference type="GeneID" id="79854466"/>
<organism evidence="2 3">
    <name type="scientific">Fusicatenibacter saccharivorans</name>
    <dbReference type="NCBI Taxonomy" id="1150298"/>
    <lineage>
        <taxon>Bacteria</taxon>
        <taxon>Bacillati</taxon>
        <taxon>Bacillota</taxon>
        <taxon>Clostridia</taxon>
        <taxon>Lachnospirales</taxon>
        <taxon>Lachnospiraceae</taxon>
        <taxon>Fusicatenibacter</taxon>
    </lineage>
</organism>
<feature type="transmembrane region" description="Helical" evidence="1">
    <location>
        <begin position="92"/>
        <end position="109"/>
    </location>
</feature>
<keyword evidence="1" id="KW-0472">Membrane</keyword>
<dbReference type="AlphaFoldDB" id="A0AAE3F5A2"/>
<name>A0AAE3F5A2_9FIRM</name>
<keyword evidence="1" id="KW-1133">Transmembrane helix</keyword>
<feature type="transmembrane region" description="Helical" evidence="1">
    <location>
        <begin position="49"/>
        <end position="71"/>
    </location>
</feature>
<dbReference type="RefSeq" id="WP_118594779.1">
    <property type="nucleotide sequence ID" value="NZ_JAAINI010000024.1"/>
</dbReference>
<proteinExistence type="predicted"/>
<accession>A0AAE3F5A2</accession>
<feature type="transmembrane region" description="Helical" evidence="1">
    <location>
        <begin position="21"/>
        <end position="43"/>
    </location>
</feature>
<evidence type="ECO:0000313" key="2">
    <source>
        <dbReference type="EMBL" id="MCG4767184.1"/>
    </source>
</evidence>
<dbReference type="Proteomes" id="UP001199915">
    <property type="component" value="Unassembled WGS sequence"/>
</dbReference>
<keyword evidence="1" id="KW-0812">Transmembrane</keyword>
<sequence length="111" mass="11758">MKKPIEVKKKLKKVTEYTACFAFLMFLQGVGAPMVFADATTAINAKFEILWNLISAVVQSVGGVILLWHAFEFGASMQAQEGGGAITRSLKGIGGALVMLVAPVITTALKG</sequence>